<keyword evidence="1" id="KW-0472">Membrane</keyword>
<evidence type="ECO:0000313" key="4">
    <source>
        <dbReference type="Proteomes" id="UP000241848"/>
    </source>
</evidence>
<sequence>MDKRLAAITQHRQLTSAQAQELRAAVHELVASHVIEVIPRSFYEHAESTARRRIPRDARVWPTVALTIALNVGILTGDNDF</sequence>
<dbReference type="AlphaFoldDB" id="A0A2T2WJ38"/>
<dbReference type="Pfam" id="PF10130">
    <property type="entry name" value="PIN_2"/>
    <property type="match status" value="1"/>
</dbReference>
<keyword evidence="1" id="KW-0812">Transmembrane</keyword>
<protein>
    <recommendedName>
        <fullName evidence="2">PIN domain-containing protein</fullName>
    </recommendedName>
</protein>
<dbReference type="EMBL" id="PXYV01000020">
    <property type="protein sequence ID" value="PSR22257.1"/>
    <property type="molecule type" value="Genomic_DNA"/>
</dbReference>
<evidence type="ECO:0000313" key="3">
    <source>
        <dbReference type="EMBL" id="PSR22257.1"/>
    </source>
</evidence>
<keyword evidence="1" id="KW-1133">Transmembrane helix</keyword>
<proteinExistence type="predicted"/>
<reference evidence="3 4" key="1">
    <citation type="journal article" date="2014" name="BMC Genomics">
        <title>Comparison of environmental and isolate Sulfobacillus genomes reveals diverse carbon, sulfur, nitrogen, and hydrogen metabolisms.</title>
        <authorList>
            <person name="Justice N.B."/>
            <person name="Norman A."/>
            <person name="Brown C.T."/>
            <person name="Singh A."/>
            <person name="Thomas B.C."/>
            <person name="Banfield J.F."/>
        </authorList>
    </citation>
    <scope>NUCLEOTIDE SEQUENCE [LARGE SCALE GENOMIC DNA]</scope>
    <source>
        <strain evidence="3">AMDSBA3</strain>
    </source>
</reference>
<evidence type="ECO:0000259" key="2">
    <source>
        <dbReference type="Pfam" id="PF10130"/>
    </source>
</evidence>
<comment type="caution">
    <text evidence="3">The sequence shown here is derived from an EMBL/GenBank/DDBJ whole genome shotgun (WGS) entry which is preliminary data.</text>
</comment>
<evidence type="ECO:0000256" key="1">
    <source>
        <dbReference type="SAM" id="Phobius"/>
    </source>
</evidence>
<accession>A0A2T2WJ38</accession>
<gene>
    <name evidence="3" type="ORF">C7B45_07775</name>
</gene>
<name>A0A2T2WJ38_9FIRM</name>
<feature type="transmembrane region" description="Helical" evidence="1">
    <location>
        <begin position="60"/>
        <end position="77"/>
    </location>
</feature>
<dbReference type="InterPro" id="IPR002716">
    <property type="entry name" value="PIN_dom"/>
</dbReference>
<dbReference type="Proteomes" id="UP000241848">
    <property type="component" value="Unassembled WGS sequence"/>
</dbReference>
<feature type="domain" description="PIN" evidence="2">
    <location>
        <begin position="2"/>
        <end position="81"/>
    </location>
</feature>
<organism evidence="3 4">
    <name type="scientific">Sulfobacillus acidophilus</name>
    <dbReference type="NCBI Taxonomy" id="53633"/>
    <lineage>
        <taxon>Bacteria</taxon>
        <taxon>Bacillati</taxon>
        <taxon>Bacillota</taxon>
        <taxon>Clostridia</taxon>
        <taxon>Eubacteriales</taxon>
        <taxon>Clostridiales Family XVII. Incertae Sedis</taxon>
        <taxon>Sulfobacillus</taxon>
    </lineage>
</organism>